<evidence type="ECO:0000313" key="3">
    <source>
        <dbReference type="Proteomes" id="UP001602322"/>
    </source>
</evidence>
<keyword evidence="3" id="KW-1185">Reference proteome</keyword>
<dbReference type="EMBL" id="JBIBEG010000020">
    <property type="protein sequence ID" value="MFF5900887.1"/>
    <property type="molecule type" value="Genomic_DNA"/>
</dbReference>
<feature type="compositionally biased region" description="Basic and acidic residues" evidence="1">
    <location>
        <begin position="11"/>
        <end position="23"/>
    </location>
</feature>
<evidence type="ECO:0000313" key="2">
    <source>
        <dbReference type="EMBL" id="MFF5900887.1"/>
    </source>
</evidence>
<proteinExistence type="predicted"/>
<dbReference type="Proteomes" id="UP001602322">
    <property type="component" value="Unassembled WGS sequence"/>
</dbReference>
<name>A0ABW6XGJ8_9ACTN</name>
<organism evidence="2 3">
    <name type="scientific">Streptomyces argenteolus</name>
    <dbReference type="NCBI Taxonomy" id="67274"/>
    <lineage>
        <taxon>Bacteria</taxon>
        <taxon>Bacillati</taxon>
        <taxon>Actinomycetota</taxon>
        <taxon>Actinomycetes</taxon>
        <taxon>Kitasatosporales</taxon>
        <taxon>Streptomycetaceae</taxon>
        <taxon>Streptomyces</taxon>
    </lineage>
</organism>
<feature type="region of interest" description="Disordered" evidence="1">
    <location>
        <begin position="1"/>
        <end position="25"/>
    </location>
</feature>
<sequence>MPGEAGGGCSDGERGDGLGREDLVAGETDAYLDPWHDRSQTAVDTLADADWCPARR</sequence>
<gene>
    <name evidence="2" type="ORF">ACFY8O_33905</name>
</gene>
<protein>
    <submittedName>
        <fullName evidence="2">Uncharacterized protein</fullName>
    </submittedName>
</protein>
<reference evidence="2 3" key="1">
    <citation type="submission" date="2024-10" db="EMBL/GenBank/DDBJ databases">
        <title>The Natural Products Discovery Center: Release of the First 8490 Sequenced Strains for Exploring Actinobacteria Biosynthetic Diversity.</title>
        <authorList>
            <person name="Kalkreuter E."/>
            <person name="Kautsar S.A."/>
            <person name="Yang D."/>
            <person name="Bader C.D."/>
            <person name="Teijaro C.N."/>
            <person name="Fluegel L."/>
            <person name="Davis C.M."/>
            <person name="Simpson J.R."/>
            <person name="Lauterbach L."/>
            <person name="Steele A.D."/>
            <person name="Gui C."/>
            <person name="Meng S."/>
            <person name="Li G."/>
            <person name="Viehrig K."/>
            <person name="Ye F."/>
            <person name="Su P."/>
            <person name="Kiefer A.F."/>
            <person name="Nichols A."/>
            <person name="Cepeda A.J."/>
            <person name="Yan W."/>
            <person name="Fan B."/>
            <person name="Jiang Y."/>
            <person name="Adhikari A."/>
            <person name="Zheng C.-J."/>
            <person name="Schuster L."/>
            <person name="Cowan T.M."/>
            <person name="Smanski M.J."/>
            <person name="Chevrette M.G."/>
            <person name="De Carvalho L.P.S."/>
            <person name="Shen B."/>
        </authorList>
    </citation>
    <scope>NUCLEOTIDE SEQUENCE [LARGE SCALE GENOMIC DNA]</scope>
    <source>
        <strain evidence="2 3">NPDC012540</strain>
    </source>
</reference>
<comment type="caution">
    <text evidence="2">The sequence shown here is derived from an EMBL/GenBank/DDBJ whole genome shotgun (WGS) entry which is preliminary data.</text>
</comment>
<dbReference type="RefSeq" id="WP_387909177.1">
    <property type="nucleotide sequence ID" value="NZ_JBIBEG010000020.1"/>
</dbReference>
<feature type="compositionally biased region" description="Gly residues" evidence="1">
    <location>
        <begin position="1"/>
        <end position="10"/>
    </location>
</feature>
<accession>A0ABW6XGJ8</accession>
<evidence type="ECO:0000256" key="1">
    <source>
        <dbReference type="SAM" id="MobiDB-lite"/>
    </source>
</evidence>